<protein>
    <submittedName>
        <fullName evidence="1">Outer membrane lipoprotein-sorting protein</fullName>
    </submittedName>
</protein>
<dbReference type="Gene3D" id="2.50.20.10">
    <property type="entry name" value="Lipoprotein localisation LolA/LolB/LppX"/>
    <property type="match status" value="1"/>
</dbReference>
<proteinExistence type="predicted"/>
<evidence type="ECO:0000313" key="1">
    <source>
        <dbReference type="EMBL" id="MBI2875840.1"/>
    </source>
</evidence>
<comment type="caution">
    <text evidence="1">The sequence shown here is derived from an EMBL/GenBank/DDBJ whole genome shotgun (WGS) entry which is preliminary data.</text>
</comment>
<organism evidence="1 2">
    <name type="scientific">Tectimicrobiota bacterium</name>
    <dbReference type="NCBI Taxonomy" id="2528274"/>
    <lineage>
        <taxon>Bacteria</taxon>
        <taxon>Pseudomonadati</taxon>
        <taxon>Nitrospinota/Tectimicrobiota group</taxon>
        <taxon>Candidatus Tectimicrobiota</taxon>
    </lineage>
</organism>
<dbReference type="Proteomes" id="UP000769766">
    <property type="component" value="Unassembled WGS sequence"/>
</dbReference>
<accession>A0A932CLY5</accession>
<dbReference type="CDD" id="cd16329">
    <property type="entry name" value="LolA_like"/>
    <property type="match status" value="1"/>
</dbReference>
<dbReference type="AlphaFoldDB" id="A0A932CLY5"/>
<keyword evidence="1" id="KW-0449">Lipoprotein</keyword>
<dbReference type="EMBL" id="JACPRF010000090">
    <property type="protein sequence ID" value="MBI2875840.1"/>
    <property type="molecule type" value="Genomic_DNA"/>
</dbReference>
<gene>
    <name evidence="1" type="ORF">HYY20_03045</name>
</gene>
<evidence type="ECO:0000313" key="2">
    <source>
        <dbReference type="Proteomes" id="UP000769766"/>
    </source>
</evidence>
<sequence length="484" mass="56419">MMRINWIGSEIGQNLRRWGILVLGLGIFSSGPGFAQEGKQVKVEVEQGKWIEVDPYAPAAKTVQGWVEYDQPIPEGEPDPKYPWNPKGPFPYRPSWPRKNLPYTGQELMVFANNAGVKHSNRATYAPKMNARGLIENTHLLDMRLQHYDDYNDVLTYSSKNPLHSRIYTTVSMLLTPPELRALSTLNRVFNNAPNVPWKYPETFIYVPNLRKVRRLTGGGKQDDYLGYPSSYDDQGSREVWEEKHEIIGEDVLCEVSYEKQPLSPLKNIIEQPRWPQTWGAGVNPYRADGCLELWVVKSTHKDLNYYLSYRLIWIEKRTKLELREEQYDRERKLFRTYEICYSLIAPHPPHITQPGWGWTNVSAWDLKRNFYAHPWFANYITNRPIKIEDLSLSRLEQEHVWRDMLKTRQITKAEDFPPYPRLYPEKISKHRNVQGISPNTIAKMKEHNAIWEKRGNIDLWKWIGYAGPIGDGTPYKGGEGSTK</sequence>
<name>A0A932CLY5_UNCTE</name>
<reference evidence="1" key="1">
    <citation type="submission" date="2020-07" db="EMBL/GenBank/DDBJ databases">
        <title>Huge and variable diversity of episymbiotic CPR bacteria and DPANN archaea in groundwater ecosystems.</title>
        <authorList>
            <person name="He C.Y."/>
            <person name="Keren R."/>
            <person name="Whittaker M."/>
            <person name="Farag I.F."/>
            <person name="Doudna J."/>
            <person name="Cate J.H.D."/>
            <person name="Banfield J.F."/>
        </authorList>
    </citation>
    <scope>NUCLEOTIDE SEQUENCE</scope>
    <source>
        <strain evidence="1">NC_groundwater_672_Ag_B-0.1um_62_36</strain>
    </source>
</reference>